<dbReference type="AlphaFoldDB" id="A0A381U258"/>
<evidence type="ECO:0000313" key="1">
    <source>
        <dbReference type="EMBL" id="SVA22322.1"/>
    </source>
</evidence>
<dbReference type="EMBL" id="UINC01005595">
    <property type="protein sequence ID" value="SVA22322.1"/>
    <property type="molecule type" value="Genomic_DNA"/>
</dbReference>
<sequence>MVKIRLRNHIYDNLIKLIVENKGLYFVLAGDKVLKIFI</sequence>
<organism evidence="1">
    <name type="scientific">marine metagenome</name>
    <dbReference type="NCBI Taxonomy" id="408172"/>
    <lineage>
        <taxon>unclassified sequences</taxon>
        <taxon>metagenomes</taxon>
        <taxon>ecological metagenomes</taxon>
    </lineage>
</organism>
<name>A0A381U258_9ZZZZ</name>
<accession>A0A381U258</accession>
<reference evidence="1" key="1">
    <citation type="submission" date="2018-05" db="EMBL/GenBank/DDBJ databases">
        <authorList>
            <person name="Lanie J.A."/>
            <person name="Ng W.-L."/>
            <person name="Kazmierczak K.M."/>
            <person name="Andrzejewski T.M."/>
            <person name="Davidsen T.M."/>
            <person name="Wayne K.J."/>
            <person name="Tettelin H."/>
            <person name="Glass J.I."/>
            <person name="Rusch D."/>
            <person name="Podicherti R."/>
            <person name="Tsui H.-C.T."/>
            <person name="Winkler M.E."/>
        </authorList>
    </citation>
    <scope>NUCLEOTIDE SEQUENCE</scope>
</reference>
<protein>
    <submittedName>
        <fullName evidence="1">Uncharacterized protein</fullName>
    </submittedName>
</protein>
<proteinExistence type="predicted"/>
<gene>
    <name evidence="1" type="ORF">METZ01_LOCUS75176</name>
</gene>